<comment type="caution">
    <text evidence="2">The sequence shown here is derived from an EMBL/GenBank/DDBJ whole genome shotgun (WGS) entry which is preliminary data.</text>
</comment>
<dbReference type="PANTHER" id="PTHR42879">
    <property type="entry name" value="3-OXOACYL-(ACYL-CARRIER-PROTEIN) REDUCTASE"/>
    <property type="match status" value="1"/>
</dbReference>
<dbReference type="InterPro" id="IPR036291">
    <property type="entry name" value="NAD(P)-bd_dom_sf"/>
</dbReference>
<gene>
    <name evidence="2" type="ORF">S01H1_38084</name>
</gene>
<sequence length="148" mass="15958">MAERSNEKLVLVTGGGRGIGEQIVRTLASAEYDVAFTYRSAAAEADALSRDLHERYPAQTFTSFRADLAVREEVEALATDLADGPALYGFVHNAGASYDALGAMIDQARAEELMQVNFWSMTRLIKAAVRSMIRAKSGRIVGIGSITA</sequence>
<dbReference type="SUPFAM" id="SSF51735">
    <property type="entry name" value="NAD(P)-binding Rossmann-fold domains"/>
    <property type="match status" value="1"/>
</dbReference>
<dbReference type="Gene3D" id="3.40.50.720">
    <property type="entry name" value="NAD(P)-binding Rossmann-like Domain"/>
    <property type="match status" value="1"/>
</dbReference>
<reference evidence="2" key="1">
    <citation type="journal article" date="2014" name="Front. Microbiol.">
        <title>High frequency of phylogenetically diverse reductive dehalogenase-homologous genes in deep subseafloor sedimentary metagenomes.</title>
        <authorList>
            <person name="Kawai M."/>
            <person name="Futagami T."/>
            <person name="Toyoda A."/>
            <person name="Takaki Y."/>
            <person name="Nishi S."/>
            <person name="Hori S."/>
            <person name="Arai W."/>
            <person name="Tsubouchi T."/>
            <person name="Morono Y."/>
            <person name="Uchiyama I."/>
            <person name="Ito T."/>
            <person name="Fujiyama A."/>
            <person name="Inagaki F."/>
            <person name="Takami H."/>
        </authorList>
    </citation>
    <scope>NUCLEOTIDE SEQUENCE</scope>
    <source>
        <strain evidence="2">Expedition CK06-06</strain>
    </source>
</reference>
<evidence type="ECO:0000256" key="1">
    <source>
        <dbReference type="ARBA" id="ARBA00006484"/>
    </source>
</evidence>
<dbReference type="InterPro" id="IPR002347">
    <property type="entry name" value="SDR_fam"/>
</dbReference>
<evidence type="ECO:0000313" key="2">
    <source>
        <dbReference type="EMBL" id="GAG02216.1"/>
    </source>
</evidence>
<organism evidence="2">
    <name type="scientific">marine sediment metagenome</name>
    <dbReference type="NCBI Taxonomy" id="412755"/>
    <lineage>
        <taxon>unclassified sequences</taxon>
        <taxon>metagenomes</taxon>
        <taxon>ecological metagenomes</taxon>
    </lineage>
</organism>
<proteinExistence type="inferred from homology"/>
<dbReference type="PANTHER" id="PTHR42879:SF2">
    <property type="entry name" value="3-OXOACYL-[ACYL-CARRIER-PROTEIN] REDUCTASE FABG"/>
    <property type="match status" value="1"/>
</dbReference>
<evidence type="ECO:0008006" key="3">
    <source>
        <dbReference type="Google" id="ProtNLM"/>
    </source>
</evidence>
<dbReference type="EMBL" id="BARS01023948">
    <property type="protein sequence ID" value="GAG02216.1"/>
    <property type="molecule type" value="Genomic_DNA"/>
</dbReference>
<accession>X0VNT1</accession>
<dbReference type="PRINTS" id="PR00081">
    <property type="entry name" value="GDHRDH"/>
</dbReference>
<dbReference type="InterPro" id="IPR050259">
    <property type="entry name" value="SDR"/>
</dbReference>
<dbReference type="Pfam" id="PF00106">
    <property type="entry name" value="adh_short"/>
    <property type="match status" value="1"/>
</dbReference>
<protein>
    <recommendedName>
        <fullName evidence="3">SDR family NAD(P)-dependent oxidoreductase</fullName>
    </recommendedName>
</protein>
<name>X0VNT1_9ZZZZ</name>
<feature type="non-terminal residue" evidence="2">
    <location>
        <position position="148"/>
    </location>
</feature>
<dbReference type="AlphaFoldDB" id="X0VNT1"/>
<comment type="similarity">
    <text evidence="1">Belongs to the short-chain dehydrogenases/reductases (SDR) family.</text>
</comment>